<evidence type="ECO:0000313" key="1">
    <source>
        <dbReference type="EMBL" id="KAH3862206.1"/>
    </source>
</evidence>
<dbReference type="EMBL" id="JAIWYP010000002">
    <property type="protein sequence ID" value="KAH3862206.1"/>
    <property type="molecule type" value="Genomic_DNA"/>
</dbReference>
<proteinExistence type="predicted"/>
<protein>
    <submittedName>
        <fullName evidence="1">Uncharacterized protein</fullName>
    </submittedName>
</protein>
<accession>A0A9D4LQN0</accession>
<gene>
    <name evidence="1" type="ORF">DPMN_025172</name>
</gene>
<name>A0A9D4LQN0_DREPO</name>
<reference evidence="1" key="2">
    <citation type="submission" date="2020-11" db="EMBL/GenBank/DDBJ databases">
        <authorList>
            <person name="McCartney M.A."/>
            <person name="Auch B."/>
            <person name="Kono T."/>
            <person name="Mallez S."/>
            <person name="Becker A."/>
            <person name="Gohl D.M."/>
            <person name="Silverstein K.A.T."/>
            <person name="Koren S."/>
            <person name="Bechman K.B."/>
            <person name="Herman A."/>
            <person name="Abrahante J.E."/>
            <person name="Garbe J."/>
        </authorList>
    </citation>
    <scope>NUCLEOTIDE SEQUENCE</scope>
    <source>
        <strain evidence="1">Duluth1</strain>
        <tissue evidence="1">Whole animal</tissue>
    </source>
</reference>
<evidence type="ECO:0000313" key="2">
    <source>
        <dbReference type="Proteomes" id="UP000828390"/>
    </source>
</evidence>
<sequence>MTCLGWKDEGWTASNFTTDQPLFYYFYVRYSGVETEKQILYFDRKKIFSVFCSECINYRNNGI</sequence>
<comment type="caution">
    <text evidence="1">The sequence shown here is derived from an EMBL/GenBank/DDBJ whole genome shotgun (WGS) entry which is preliminary data.</text>
</comment>
<dbReference type="Proteomes" id="UP000828390">
    <property type="component" value="Unassembled WGS sequence"/>
</dbReference>
<dbReference type="AlphaFoldDB" id="A0A9D4LQN0"/>
<keyword evidence="2" id="KW-1185">Reference proteome</keyword>
<reference evidence="1" key="1">
    <citation type="journal article" date="2019" name="bioRxiv">
        <title>The Genome of the Zebra Mussel, Dreissena polymorpha: A Resource for Invasive Species Research.</title>
        <authorList>
            <person name="McCartney M.A."/>
            <person name="Auch B."/>
            <person name="Kono T."/>
            <person name="Mallez S."/>
            <person name="Zhang Y."/>
            <person name="Obille A."/>
            <person name="Becker A."/>
            <person name="Abrahante J.E."/>
            <person name="Garbe J."/>
            <person name="Badalamenti J.P."/>
            <person name="Herman A."/>
            <person name="Mangelson H."/>
            <person name="Liachko I."/>
            <person name="Sullivan S."/>
            <person name="Sone E.D."/>
            <person name="Koren S."/>
            <person name="Silverstein K.A.T."/>
            <person name="Beckman K.B."/>
            <person name="Gohl D.M."/>
        </authorList>
    </citation>
    <scope>NUCLEOTIDE SEQUENCE</scope>
    <source>
        <strain evidence="1">Duluth1</strain>
        <tissue evidence="1">Whole animal</tissue>
    </source>
</reference>
<organism evidence="1 2">
    <name type="scientific">Dreissena polymorpha</name>
    <name type="common">Zebra mussel</name>
    <name type="synonym">Mytilus polymorpha</name>
    <dbReference type="NCBI Taxonomy" id="45954"/>
    <lineage>
        <taxon>Eukaryota</taxon>
        <taxon>Metazoa</taxon>
        <taxon>Spiralia</taxon>
        <taxon>Lophotrochozoa</taxon>
        <taxon>Mollusca</taxon>
        <taxon>Bivalvia</taxon>
        <taxon>Autobranchia</taxon>
        <taxon>Heteroconchia</taxon>
        <taxon>Euheterodonta</taxon>
        <taxon>Imparidentia</taxon>
        <taxon>Neoheterodontei</taxon>
        <taxon>Myida</taxon>
        <taxon>Dreissenoidea</taxon>
        <taxon>Dreissenidae</taxon>
        <taxon>Dreissena</taxon>
    </lineage>
</organism>